<gene>
    <name evidence="2" type="ORF">JOB18_018129</name>
</gene>
<evidence type="ECO:0000256" key="1">
    <source>
        <dbReference type="SAM" id="MobiDB-lite"/>
    </source>
</evidence>
<dbReference type="Proteomes" id="UP000693946">
    <property type="component" value="Linkage Group LG5"/>
</dbReference>
<feature type="compositionally biased region" description="Basic and acidic residues" evidence="1">
    <location>
        <begin position="136"/>
        <end position="145"/>
    </location>
</feature>
<feature type="compositionally biased region" description="Low complexity" evidence="1">
    <location>
        <begin position="198"/>
        <end position="207"/>
    </location>
</feature>
<reference evidence="2 3" key="1">
    <citation type="journal article" date="2021" name="Sci. Rep.">
        <title>Chromosome anchoring in Senegalese sole (Solea senegalensis) reveals sex-associated markers and genome rearrangements in flatfish.</title>
        <authorList>
            <person name="Guerrero-Cozar I."/>
            <person name="Gomez-Garrido J."/>
            <person name="Berbel C."/>
            <person name="Martinez-Blanch J.F."/>
            <person name="Alioto T."/>
            <person name="Claros M.G."/>
            <person name="Gagnaire P.A."/>
            <person name="Manchado M."/>
        </authorList>
    </citation>
    <scope>NUCLEOTIDE SEQUENCE [LARGE SCALE GENOMIC DNA]</scope>
    <source>
        <strain evidence="2">Sse05_10M</strain>
    </source>
</reference>
<feature type="region of interest" description="Disordered" evidence="1">
    <location>
        <begin position="194"/>
        <end position="228"/>
    </location>
</feature>
<organism evidence="2 3">
    <name type="scientific">Solea senegalensis</name>
    <name type="common">Senegalese sole</name>
    <dbReference type="NCBI Taxonomy" id="28829"/>
    <lineage>
        <taxon>Eukaryota</taxon>
        <taxon>Metazoa</taxon>
        <taxon>Chordata</taxon>
        <taxon>Craniata</taxon>
        <taxon>Vertebrata</taxon>
        <taxon>Euteleostomi</taxon>
        <taxon>Actinopterygii</taxon>
        <taxon>Neopterygii</taxon>
        <taxon>Teleostei</taxon>
        <taxon>Neoteleostei</taxon>
        <taxon>Acanthomorphata</taxon>
        <taxon>Carangaria</taxon>
        <taxon>Pleuronectiformes</taxon>
        <taxon>Pleuronectoidei</taxon>
        <taxon>Soleidae</taxon>
        <taxon>Solea</taxon>
    </lineage>
</organism>
<feature type="region of interest" description="Disordered" evidence="1">
    <location>
        <begin position="244"/>
        <end position="286"/>
    </location>
</feature>
<feature type="region of interest" description="Disordered" evidence="1">
    <location>
        <begin position="29"/>
        <end position="99"/>
    </location>
</feature>
<evidence type="ECO:0000313" key="2">
    <source>
        <dbReference type="EMBL" id="KAG7489695.1"/>
    </source>
</evidence>
<sequence>MMALATGIRETNRERDHPECEAVFRDLISNPLLTEHAEKENTVKDLEHRSQVVERQEGTEEQQNNDKSYCAHKEEEEEEGSQERPNNDEGDGVLHDSAFTLSRSEMGMDRRVNDHSSIKSNTVKEGGGCRSAGQLELRKEPARRDRPGRDVVFTTLHLLPRSAGEQCRPMSSTLPRLRTGREAQNERSTYLTELVQKSGSDSSISQSPKFRLKPRPPGRCTCPGAQRGASCHYSRTRLHAGLESPIYNSSPHLNPGHRLQASRPPSRSSSEPFRYGCDSSCDTFLE</sequence>
<evidence type="ECO:0000313" key="3">
    <source>
        <dbReference type="Proteomes" id="UP000693946"/>
    </source>
</evidence>
<dbReference type="AlphaFoldDB" id="A0AAV6QER2"/>
<name>A0AAV6QER2_SOLSE</name>
<proteinExistence type="predicted"/>
<feature type="region of interest" description="Disordered" evidence="1">
    <location>
        <begin position="118"/>
        <end position="145"/>
    </location>
</feature>
<dbReference type="EMBL" id="JAGKHQ010000017">
    <property type="protein sequence ID" value="KAG7489695.1"/>
    <property type="molecule type" value="Genomic_DNA"/>
</dbReference>
<comment type="caution">
    <text evidence="2">The sequence shown here is derived from an EMBL/GenBank/DDBJ whole genome shotgun (WGS) entry which is preliminary data.</text>
</comment>
<protein>
    <submittedName>
        <fullName evidence="2">Uncharacterized protein</fullName>
    </submittedName>
</protein>
<feature type="compositionally biased region" description="Basic and acidic residues" evidence="1">
    <location>
        <begin position="35"/>
        <end position="58"/>
    </location>
</feature>
<keyword evidence="3" id="KW-1185">Reference proteome</keyword>
<accession>A0AAV6QER2</accession>